<dbReference type="EMBL" id="RCHI01000025">
    <property type="protein sequence ID" value="RLL61994.1"/>
    <property type="molecule type" value="Genomic_DNA"/>
</dbReference>
<protein>
    <submittedName>
        <fullName evidence="1">Uncharacterized protein</fullName>
    </submittedName>
</protein>
<dbReference type="AlphaFoldDB" id="A0A421BJC2"/>
<organism evidence="1 2">
    <name type="scientific">Paenirhodobacter hankyongi</name>
    <dbReference type="NCBI Taxonomy" id="2294033"/>
    <lineage>
        <taxon>Bacteria</taxon>
        <taxon>Pseudomonadati</taxon>
        <taxon>Pseudomonadota</taxon>
        <taxon>Alphaproteobacteria</taxon>
        <taxon>Rhodobacterales</taxon>
        <taxon>Rhodobacter group</taxon>
        <taxon>Paenirhodobacter</taxon>
    </lineage>
</organism>
<comment type="caution">
    <text evidence="1">The sequence shown here is derived from an EMBL/GenBank/DDBJ whole genome shotgun (WGS) entry which is preliminary data.</text>
</comment>
<accession>A0A421BJC2</accession>
<evidence type="ECO:0000313" key="2">
    <source>
        <dbReference type="Proteomes" id="UP000279673"/>
    </source>
</evidence>
<keyword evidence="2" id="KW-1185">Reference proteome</keyword>
<evidence type="ECO:0000313" key="1">
    <source>
        <dbReference type="EMBL" id="RLL61994.1"/>
    </source>
</evidence>
<sequence>MDDAMRIGRALLASAADALIETDRCGVKRRVGPRDQPVLTHQPLQLGMHIHRRLARLTGVALLT</sequence>
<proteinExistence type="predicted"/>
<name>A0A421BJC2_9RHOB</name>
<dbReference type="RefSeq" id="WP_113901707.1">
    <property type="nucleotide sequence ID" value="NZ_RCHI01000025.1"/>
</dbReference>
<reference evidence="1 2" key="1">
    <citation type="submission" date="2018-10" db="EMBL/GenBank/DDBJ databases">
        <title>Rhodobacter sp . BO-81.</title>
        <authorList>
            <person name="Im W.T."/>
        </authorList>
    </citation>
    <scope>NUCLEOTIDE SEQUENCE [LARGE SCALE GENOMIC DNA]</scope>
    <source>
        <strain evidence="1 2">BO-81</strain>
    </source>
</reference>
<gene>
    <name evidence="1" type="ORF">DYS74_17540</name>
</gene>
<dbReference type="Proteomes" id="UP000279673">
    <property type="component" value="Unassembled WGS sequence"/>
</dbReference>